<evidence type="ECO:0000313" key="7">
    <source>
        <dbReference type="Proteomes" id="UP000035642"/>
    </source>
</evidence>
<sequence>MMPTWRYLMSSVIMPRGHAAKYIVDPKKAIIVHVHSVVLFVEGYRRYYVKPHDIAIRHYRSIYSGNWIEYGVPKIEMFGDFSISSYPAKYMKTLRENVQQRLQYVYGGMH</sequence>
<evidence type="ECO:0000256" key="2">
    <source>
        <dbReference type="ARBA" id="ARBA00007647"/>
    </source>
</evidence>
<organism evidence="7 8">
    <name type="scientific">Angiostrongylus cantonensis</name>
    <name type="common">Rat lungworm</name>
    <dbReference type="NCBI Taxonomy" id="6313"/>
    <lineage>
        <taxon>Eukaryota</taxon>
        <taxon>Metazoa</taxon>
        <taxon>Ecdysozoa</taxon>
        <taxon>Nematoda</taxon>
        <taxon>Chromadorea</taxon>
        <taxon>Rhabditida</taxon>
        <taxon>Rhabditina</taxon>
        <taxon>Rhabditomorpha</taxon>
        <taxon>Strongyloidea</taxon>
        <taxon>Metastrongylidae</taxon>
        <taxon>Angiostrongylus</taxon>
    </lineage>
</organism>
<evidence type="ECO:0000256" key="1">
    <source>
        <dbReference type="ARBA" id="ARBA00004167"/>
    </source>
</evidence>
<keyword evidence="4 6" id="KW-0808">Transferase</keyword>
<dbReference type="EC" id="2.4.1.-" evidence="6"/>
<evidence type="ECO:0000256" key="3">
    <source>
        <dbReference type="ARBA" id="ARBA00022676"/>
    </source>
</evidence>
<reference evidence="8" key="2">
    <citation type="submission" date="2017-02" db="UniProtKB">
        <authorList>
            <consortium name="WormBaseParasite"/>
        </authorList>
    </citation>
    <scope>IDENTIFICATION</scope>
</reference>
<dbReference type="GO" id="GO:0016757">
    <property type="term" value="F:glycosyltransferase activity"/>
    <property type="evidence" value="ECO:0007669"/>
    <property type="project" value="UniProtKB-UniRule"/>
</dbReference>
<dbReference type="Proteomes" id="UP000035642">
    <property type="component" value="Unassembled WGS sequence"/>
</dbReference>
<keyword evidence="5" id="KW-0472">Membrane</keyword>
<comment type="subcellular location">
    <subcellularLocation>
        <location evidence="1">Membrane</location>
        <topology evidence="1">Single-pass membrane protein</topology>
    </subcellularLocation>
</comment>
<name>A0A0K0D883_ANGCA</name>
<dbReference type="Pfam" id="PF01697">
    <property type="entry name" value="Glyco_transf_92"/>
    <property type="match status" value="1"/>
</dbReference>
<evidence type="ECO:0000313" key="8">
    <source>
        <dbReference type="WBParaSite" id="ACAC_0000627801-mRNA-1"/>
    </source>
</evidence>
<keyword evidence="7" id="KW-1185">Reference proteome</keyword>
<evidence type="ECO:0000256" key="6">
    <source>
        <dbReference type="RuleBase" id="RU366017"/>
    </source>
</evidence>
<evidence type="ECO:0000256" key="4">
    <source>
        <dbReference type="ARBA" id="ARBA00022679"/>
    </source>
</evidence>
<reference evidence="7" key="1">
    <citation type="submission" date="2012-09" db="EMBL/GenBank/DDBJ databases">
        <authorList>
            <person name="Martin A.A."/>
        </authorList>
    </citation>
    <scope>NUCLEOTIDE SEQUENCE</scope>
</reference>
<dbReference type="GO" id="GO:0016020">
    <property type="term" value="C:membrane"/>
    <property type="evidence" value="ECO:0007669"/>
    <property type="project" value="UniProtKB-SubCell"/>
</dbReference>
<evidence type="ECO:0000256" key="5">
    <source>
        <dbReference type="ARBA" id="ARBA00023136"/>
    </source>
</evidence>
<dbReference type="WBParaSite" id="ACAC_0000627801-mRNA-1">
    <property type="protein sequence ID" value="ACAC_0000627801-mRNA-1"/>
    <property type="gene ID" value="ACAC_0000627801"/>
</dbReference>
<accession>A0A0K0D883</accession>
<keyword evidence="3 6" id="KW-0328">Glycosyltransferase</keyword>
<comment type="similarity">
    <text evidence="2 6">Belongs to the glycosyltransferase 92 family.</text>
</comment>
<dbReference type="InterPro" id="IPR008166">
    <property type="entry name" value="Glyco_transf_92"/>
</dbReference>
<proteinExistence type="inferred from homology"/>
<protein>
    <recommendedName>
        <fullName evidence="6">Glycosyltransferase family 92 protein</fullName>
        <ecNumber evidence="6">2.4.1.-</ecNumber>
    </recommendedName>
</protein>
<dbReference type="AlphaFoldDB" id="A0A0K0D883"/>